<feature type="compositionally biased region" description="Low complexity" evidence="8">
    <location>
        <begin position="1128"/>
        <end position="1140"/>
    </location>
</feature>
<dbReference type="GO" id="GO:0007052">
    <property type="term" value="P:mitotic spindle organization"/>
    <property type="evidence" value="ECO:0007669"/>
    <property type="project" value="TreeGrafter"/>
</dbReference>
<dbReference type="GO" id="GO:0007018">
    <property type="term" value="P:microtubule-based movement"/>
    <property type="evidence" value="ECO:0007669"/>
    <property type="project" value="InterPro"/>
</dbReference>
<dbReference type="PANTHER" id="PTHR47969">
    <property type="entry name" value="CHROMOSOME-ASSOCIATED KINESIN KIF4A-RELATED"/>
    <property type="match status" value="1"/>
</dbReference>
<evidence type="ECO:0000256" key="5">
    <source>
        <dbReference type="ARBA" id="ARBA00023054"/>
    </source>
</evidence>
<evidence type="ECO:0000256" key="8">
    <source>
        <dbReference type="SAM" id="MobiDB-lite"/>
    </source>
</evidence>
<proteinExistence type="inferred from homology"/>
<organism evidence="10 11">
    <name type="scientific">Tetrahymena thermophila (strain SB210)</name>
    <dbReference type="NCBI Taxonomy" id="312017"/>
    <lineage>
        <taxon>Eukaryota</taxon>
        <taxon>Sar</taxon>
        <taxon>Alveolata</taxon>
        <taxon>Ciliophora</taxon>
        <taxon>Intramacronucleata</taxon>
        <taxon>Oligohymenophorea</taxon>
        <taxon>Hymenostomatida</taxon>
        <taxon>Tetrahymenina</taxon>
        <taxon>Tetrahymenidae</taxon>
        <taxon>Tetrahymena</taxon>
    </lineage>
</organism>
<dbReference type="InterPro" id="IPR027417">
    <property type="entry name" value="P-loop_NTPase"/>
</dbReference>
<keyword evidence="6" id="KW-0505">Motor protein</keyword>
<dbReference type="Proteomes" id="UP000009168">
    <property type="component" value="Unassembled WGS sequence"/>
</dbReference>
<feature type="coiled-coil region" evidence="7">
    <location>
        <begin position="669"/>
        <end position="780"/>
    </location>
</feature>
<gene>
    <name evidence="10" type="ORF">TTHERM_00378940</name>
</gene>
<dbReference type="Pfam" id="PF00225">
    <property type="entry name" value="Kinesin"/>
    <property type="match status" value="1"/>
</dbReference>
<feature type="compositionally biased region" description="Polar residues" evidence="8">
    <location>
        <begin position="1357"/>
        <end position="1375"/>
    </location>
</feature>
<dbReference type="InParanoid" id="Q23FC3"/>
<dbReference type="PROSITE" id="PS50067">
    <property type="entry name" value="KINESIN_MOTOR_2"/>
    <property type="match status" value="1"/>
</dbReference>
<dbReference type="SMART" id="SM00129">
    <property type="entry name" value="KISc"/>
    <property type="match status" value="1"/>
</dbReference>
<dbReference type="InterPro" id="IPR027640">
    <property type="entry name" value="Kinesin-like_fam"/>
</dbReference>
<dbReference type="InterPro" id="IPR036961">
    <property type="entry name" value="Kinesin_motor_dom_sf"/>
</dbReference>
<dbReference type="HOGENOM" id="CLU_254831_0_0_1"/>
<dbReference type="GO" id="GO:0005875">
    <property type="term" value="C:microtubule associated complex"/>
    <property type="evidence" value="ECO:0007669"/>
    <property type="project" value="TreeGrafter"/>
</dbReference>
<keyword evidence="11" id="KW-1185">Reference proteome</keyword>
<dbReference type="OrthoDB" id="3176171at2759"/>
<dbReference type="eggNOG" id="KOG0242">
    <property type="taxonomic scope" value="Eukaryota"/>
</dbReference>
<dbReference type="STRING" id="312017.Q23FC3"/>
<evidence type="ECO:0000313" key="11">
    <source>
        <dbReference type="Proteomes" id="UP000009168"/>
    </source>
</evidence>
<evidence type="ECO:0000256" key="7">
    <source>
        <dbReference type="SAM" id="Coils"/>
    </source>
</evidence>
<keyword evidence="5 7" id="KW-0175">Coiled coil</keyword>
<feature type="region of interest" description="Disordered" evidence="8">
    <location>
        <begin position="1128"/>
        <end position="1147"/>
    </location>
</feature>
<evidence type="ECO:0000259" key="9">
    <source>
        <dbReference type="PROSITE" id="PS50067"/>
    </source>
</evidence>
<protein>
    <submittedName>
        <fullName evidence="10">Kinesin motor catalytic domain protein</fullName>
    </submittedName>
</protein>
<name>Q23FC3_TETTS</name>
<dbReference type="SUPFAM" id="SSF52540">
    <property type="entry name" value="P-loop containing nucleoside triphosphate hydrolases"/>
    <property type="match status" value="1"/>
</dbReference>
<dbReference type="Gene3D" id="3.40.850.10">
    <property type="entry name" value="Kinesin motor domain"/>
    <property type="match status" value="1"/>
</dbReference>
<dbReference type="GeneID" id="7828291"/>
<feature type="compositionally biased region" description="Low complexity" evidence="8">
    <location>
        <begin position="56"/>
        <end position="74"/>
    </location>
</feature>
<accession>Q23FC3</accession>
<dbReference type="InterPro" id="IPR019821">
    <property type="entry name" value="Kinesin_motor_CS"/>
</dbReference>
<feature type="region of interest" description="Disordered" evidence="8">
    <location>
        <begin position="877"/>
        <end position="898"/>
    </location>
</feature>
<dbReference type="PROSITE" id="PS00411">
    <property type="entry name" value="KINESIN_MOTOR_1"/>
    <property type="match status" value="1"/>
</dbReference>
<keyword evidence="2" id="KW-0963">Cytoplasm</keyword>
<evidence type="ECO:0000256" key="3">
    <source>
        <dbReference type="ARBA" id="ARBA00022741"/>
    </source>
</evidence>
<dbReference type="FunCoup" id="Q23FC3">
    <property type="interactions" value="4"/>
</dbReference>
<evidence type="ECO:0000256" key="6">
    <source>
        <dbReference type="PROSITE-ProRule" id="PRU00283"/>
    </source>
</evidence>
<reference evidence="11" key="1">
    <citation type="journal article" date="2006" name="PLoS Biol.">
        <title>Macronuclear genome sequence of the ciliate Tetrahymena thermophila, a model eukaryote.</title>
        <authorList>
            <person name="Eisen J.A."/>
            <person name="Coyne R.S."/>
            <person name="Wu M."/>
            <person name="Wu D."/>
            <person name="Thiagarajan M."/>
            <person name="Wortman J.R."/>
            <person name="Badger J.H."/>
            <person name="Ren Q."/>
            <person name="Amedeo P."/>
            <person name="Jones K.M."/>
            <person name="Tallon L.J."/>
            <person name="Delcher A.L."/>
            <person name="Salzberg S.L."/>
            <person name="Silva J.C."/>
            <person name="Haas B.J."/>
            <person name="Majoros W.H."/>
            <person name="Farzad M."/>
            <person name="Carlton J.M."/>
            <person name="Smith R.K. Jr."/>
            <person name="Garg J."/>
            <person name="Pearlman R.E."/>
            <person name="Karrer K.M."/>
            <person name="Sun L."/>
            <person name="Manning G."/>
            <person name="Elde N.C."/>
            <person name="Turkewitz A.P."/>
            <person name="Asai D.J."/>
            <person name="Wilkes D.E."/>
            <person name="Wang Y."/>
            <person name="Cai H."/>
            <person name="Collins K."/>
            <person name="Stewart B.A."/>
            <person name="Lee S.R."/>
            <person name="Wilamowska K."/>
            <person name="Weinberg Z."/>
            <person name="Ruzzo W.L."/>
            <person name="Wloga D."/>
            <person name="Gaertig J."/>
            <person name="Frankel J."/>
            <person name="Tsao C.-C."/>
            <person name="Gorovsky M.A."/>
            <person name="Keeling P.J."/>
            <person name="Waller R.F."/>
            <person name="Patron N.J."/>
            <person name="Cherry J.M."/>
            <person name="Stover N.A."/>
            <person name="Krieger C.J."/>
            <person name="del Toro C."/>
            <person name="Ryder H.F."/>
            <person name="Williamson S.C."/>
            <person name="Barbeau R.A."/>
            <person name="Hamilton E.P."/>
            <person name="Orias E."/>
        </authorList>
    </citation>
    <scope>NUCLEOTIDE SEQUENCE [LARGE SCALE GENOMIC DNA]</scope>
    <source>
        <strain evidence="11">SB210</strain>
    </source>
</reference>
<dbReference type="InterPro" id="IPR001752">
    <property type="entry name" value="Kinesin_motor_dom"/>
</dbReference>
<evidence type="ECO:0000256" key="4">
    <source>
        <dbReference type="ARBA" id="ARBA00022840"/>
    </source>
</evidence>
<feature type="binding site" evidence="6">
    <location>
        <begin position="182"/>
        <end position="189"/>
    </location>
    <ligand>
        <name>ATP</name>
        <dbReference type="ChEBI" id="CHEBI:30616"/>
    </ligand>
</feature>
<keyword evidence="3 6" id="KW-0547">Nucleotide-binding</keyword>
<comment type="subcellular location">
    <subcellularLocation>
        <location evidence="1">Cytoplasm</location>
    </subcellularLocation>
</comment>
<dbReference type="GO" id="GO:0051231">
    <property type="term" value="P:spindle elongation"/>
    <property type="evidence" value="ECO:0007669"/>
    <property type="project" value="TreeGrafter"/>
</dbReference>
<dbReference type="GO" id="GO:0008017">
    <property type="term" value="F:microtubule binding"/>
    <property type="evidence" value="ECO:0007669"/>
    <property type="project" value="InterPro"/>
</dbReference>
<comment type="similarity">
    <text evidence="6">Belongs to the TRAFAC class myosin-kinesin ATPase superfamily. Kinesin family.</text>
</comment>
<dbReference type="PANTHER" id="PTHR47969:SF15">
    <property type="entry name" value="CHROMOSOME-ASSOCIATED KINESIN KIF4A-RELATED"/>
    <property type="match status" value="1"/>
</dbReference>
<evidence type="ECO:0000313" key="10">
    <source>
        <dbReference type="EMBL" id="EAR95230.2"/>
    </source>
</evidence>
<feature type="domain" description="Kinesin motor" evidence="9">
    <location>
        <begin position="18"/>
        <end position="468"/>
    </location>
</feature>
<feature type="compositionally biased region" description="Polar residues" evidence="8">
    <location>
        <begin position="884"/>
        <end position="898"/>
    </location>
</feature>
<dbReference type="RefSeq" id="XP_001015475.2">
    <property type="nucleotide sequence ID" value="XM_001015475.2"/>
</dbReference>
<dbReference type="GO" id="GO:0005737">
    <property type="term" value="C:cytoplasm"/>
    <property type="evidence" value="ECO:0007669"/>
    <property type="project" value="UniProtKB-SubCell"/>
</dbReference>
<dbReference type="GO" id="GO:0005524">
    <property type="term" value="F:ATP binding"/>
    <property type="evidence" value="ECO:0007669"/>
    <property type="project" value="UniProtKB-UniRule"/>
</dbReference>
<feature type="region of interest" description="Disordered" evidence="8">
    <location>
        <begin position="1348"/>
        <end position="1375"/>
    </location>
</feature>
<dbReference type="KEGG" id="tet:TTHERM_00378940"/>
<evidence type="ECO:0000256" key="1">
    <source>
        <dbReference type="ARBA" id="ARBA00004496"/>
    </source>
</evidence>
<feature type="compositionally biased region" description="Polar residues" evidence="8">
    <location>
        <begin position="75"/>
        <end position="89"/>
    </location>
</feature>
<sequence length="1399" mass="158210">MLNTQSSELAESIQDLKNFQVFVRVRPLNKDDQQLSSRKQPERLYRASNLSIQHQQQLSSLCGSSSPHHSPFGSKQNGGNSANTTQQGSNFNNSQFYTQVFNSSVQNQTEIQNSSIIKVDEENNIIFLNDPDYRNIDKREKAYVFDGVLSENSTNYDTFEKAVLPSLNGILEGYNATFFAYGITGSGKTHTIFGRNGGLIKPFNSFTYSISSQQNNIYSNGSCNANLDIPSISSNLQDRNIADRGICYIAIEYLLQNLDLKNTTLKFSFLEIYNENVRDLLNGQNNAKGLTIIEDPITKNICVQDLKEFQITSIAQIDELIQEGNQRRALAPTQANSFSSRSHAILILTIYQRQQNALTQVDEIVTSKLTIIDLAGSEKGCDKPGKGSLEGSNINKSLLALGNCINILSEKRKVGHHVPYRDSKLTRILKDTLGGNTKTVMIACVSQNYQSLEETVNTLNYASRATHIKRKISKNITQELDYYQQKEIIRELQQELAFYKSKYGSSTSQSQQAAPIQGTNSLLVPSSSSMCENCSKNKKSILSYDCSNLESVYTKSTAYSSIETKIKQERQAIQGQIQELTEQIKQSLMLENSHGDAITQDLIEQHIRMRNEQNGNQEEFLNRICNDLFQNVVESHQLISSLQEIEELLVQDYQKLLFYQKNPLQTPQVQIIINQLQESIRENEEIKEKMKLVLETNQEQKQNLKYVLLRISNKKQIQMEYDLKLRKQQLELLDLLEAKSDIEKQLTVSNQIIVDKDKLISQITQENALLKQQKNALNLRQQEKQADLPLLFSNVRTQGDDQRQNSQDRQNSQLKGMINLINSSNQSSHNKPVNQNQTFSQQIYQQEQQKKNQSGFDQVKNVTISNLFTQQSQLSSSSASSSQNLIPQSQNQKQKIPSLTPLTKDLLNYDSANNVLAGQQLIQQEQQKKNYSGLESVKNYAIPNLFAQQTQQQQQQVSQNLLQPSQNQKQKMNSLTPLQKDLANYDSSSLNTLHNKGSVSQTSVQLVNSPQNQMNINTTITNLSLTPKNDSKSLIQQPLSNSSTILNGSKILAKSQNNNLNTSNQQNLIINANITNSRNYSSNQPSTNSIQEINLPLTFGSYTNSNNLSNPAGVTSSNIALNNSNLPGSLLKQSRSQSKSGRYDNNNSLLEKTKQLVSDRLLLDEKKTFLEEQYYMSNNNHQVDAQNNNTINNFQQNISLYDNSTSNNPLEKTYMISPMDSCKNPMESRDTGLNISTKKEDGTPQNLIKSNNAIKVTNVYNDFIYQPSSLHTPTNILSTQQDITYTSNNNTNNQKQARRIINYDMDDFDDDCEPKIMSRRSSDCNGQPSHISNLHINDSITLKNPLETESELDNEEINSSNKKQHNFQNSPQIHKTSRTICTTNVNLKKKNFDVFESEI</sequence>
<keyword evidence="4 6" id="KW-0067">ATP-binding</keyword>
<dbReference type="GO" id="GO:0003777">
    <property type="term" value="F:microtubule motor activity"/>
    <property type="evidence" value="ECO:0007669"/>
    <property type="project" value="InterPro"/>
</dbReference>
<dbReference type="EMBL" id="GG662706">
    <property type="protein sequence ID" value="EAR95230.2"/>
    <property type="molecule type" value="Genomic_DNA"/>
</dbReference>
<feature type="region of interest" description="Disordered" evidence="8">
    <location>
        <begin position="56"/>
        <end position="89"/>
    </location>
</feature>
<evidence type="ECO:0000256" key="2">
    <source>
        <dbReference type="ARBA" id="ARBA00022490"/>
    </source>
</evidence>
<dbReference type="PRINTS" id="PR00380">
    <property type="entry name" value="KINESINHEAVY"/>
</dbReference>